<accession>A0ABS6G1I1</accession>
<comment type="caution">
    <text evidence="1">The sequence shown here is derived from an EMBL/GenBank/DDBJ whole genome shotgun (WGS) entry which is preliminary data.</text>
</comment>
<evidence type="ECO:0000313" key="2">
    <source>
        <dbReference type="Proteomes" id="UP000779508"/>
    </source>
</evidence>
<protein>
    <submittedName>
        <fullName evidence="1">YaaL family protein</fullName>
    </submittedName>
</protein>
<dbReference type="Pfam" id="PF10704">
    <property type="entry name" value="DUF2508"/>
    <property type="match status" value="1"/>
</dbReference>
<dbReference type="EMBL" id="JAHLQK010000003">
    <property type="protein sequence ID" value="MBU5676345.1"/>
    <property type="molecule type" value="Genomic_DNA"/>
</dbReference>
<proteinExistence type="predicted"/>
<reference evidence="1 2" key="1">
    <citation type="submission" date="2021-06" db="EMBL/GenBank/DDBJ databases">
        <authorList>
            <person name="Sun Q."/>
            <person name="Li D."/>
        </authorList>
    </citation>
    <scope>NUCLEOTIDE SEQUENCE [LARGE SCALE GENOMIC DNA]</scope>
    <source>
        <strain evidence="1 2">MSJ-5</strain>
    </source>
</reference>
<sequence length="100" mass="11511">MEEKDITRKKEKSFGSLVSALGNLYNRVNQTNNQAVDEDKELAKCVMQAYEEWQSAENFFHSVADPDLVDHAIYKLEATKARYIYLLKQAKANGIRMNSH</sequence>
<keyword evidence="2" id="KW-1185">Reference proteome</keyword>
<dbReference type="InterPro" id="IPR019644">
    <property type="entry name" value="DUF2508"/>
</dbReference>
<gene>
    <name evidence="1" type="ORF">KQI88_07940</name>
</gene>
<evidence type="ECO:0000313" key="1">
    <source>
        <dbReference type="EMBL" id="MBU5676345.1"/>
    </source>
</evidence>
<organism evidence="1 2">
    <name type="scientific">Alkaliphilus flagellatus</name>
    <dbReference type="NCBI Taxonomy" id="2841507"/>
    <lineage>
        <taxon>Bacteria</taxon>
        <taxon>Bacillati</taxon>
        <taxon>Bacillota</taxon>
        <taxon>Clostridia</taxon>
        <taxon>Peptostreptococcales</taxon>
        <taxon>Natronincolaceae</taxon>
        <taxon>Alkaliphilus</taxon>
    </lineage>
</organism>
<dbReference type="Proteomes" id="UP000779508">
    <property type="component" value="Unassembled WGS sequence"/>
</dbReference>
<name>A0ABS6G1I1_9FIRM</name>
<dbReference type="RefSeq" id="WP_216416050.1">
    <property type="nucleotide sequence ID" value="NZ_JAHLQK010000003.1"/>
</dbReference>